<gene>
    <name evidence="2" type="ORF">GC106_29510</name>
</gene>
<dbReference type="EMBL" id="JAAATY010000007">
    <property type="protein sequence ID" value="NRN65736.1"/>
    <property type="molecule type" value="Genomic_DNA"/>
</dbReference>
<keyword evidence="1" id="KW-0732">Signal</keyword>
<name>A0ABX2F328_9PSEU</name>
<accession>A0ABX2F328</accession>
<evidence type="ECO:0000313" key="3">
    <source>
        <dbReference type="Proteomes" id="UP000763557"/>
    </source>
</evidence>
<comment type="caution">
    <text evidence="2">The sequence shown here is derived from an EMBL/GenBank/DDBJ whole genome shotgun (WGS) entry which is preliminary data.</text>
</comment>
<evidence type="ECO:0000313" key="2">
    <source>
        <dbReference type="EMBL" id="NRN65736.1"/>
    </source>
</evidence>
<evidence type="ECO:0000256" key="1">
    <source>
        <dbReference type="SAM" id="SignalP"/>
    </source>
</evidence>
<protein>
    <submittedName>
        <fullName evidence="2">Uncharacterized protein</fullName>
    </submittedName>
</protein>
<feature type="chain" id="PRO_5046443383" evidence="1">
    <location>
        <begin position="27"/>
        <end position="435"/>
    </location>
</feature>
<proteinExistence type="predicted"/>
<organism evidence="2 3">
    <name type="scientific">Kibdelosporangium persicum</name>
    <dbReference type="NCBI Taxonomy" id="2698649"/>
    <lineage>
        <taxon>Bacteria</taxon>
        <taxon>Bacillati</taxon>
        <taxon>Actinomycetota</taxon>
        <taxon>Actinomycetes</taxon>
        <taxon>Pseudonocardiales</taxon>
        <taxon>Pseudonocardiaceae</taxon>
        <taxon>Kibdelosporangium</taxon>
    </lineage>
</organism>
<keyword evidence="3" id="KW-1185">Reference proteome</keyword>
<feature type="signal peptide" evidence="1">
    <location>
        <begin position="1"/>
        <end position="26"/>
    </location>
</feature>
<sequence>MGSRRLGVVCAAIAALLFAAVPPATAQESQHHQRVDLSKIVGNLGKAQPKPPVPVRPRQATSATPDCETVNANLADYAKQGVQKVLCVSSTAESSAPQPVPRVGPAATNVWCSPGAPNVWYVTRTELCLHDGYQRFMIIEVPTGVVLGTAVLAIDHEVTLSATNLDIEDSTAITLVSSSGELRSPVATLASRCGTPCGTVDNVGFTRERFTEWGQTHDGFMLYRASPFNRADFFGVTYTLTVETPGAVPPQATGEWSIPSDMFRCDDLVSNFAGCVIPFFKPELQLTTSVHKEAAVGILVGQLELPDGFGRTQPLTRLADDAAAEANRQRICDSTFRPRTDVTDDSCDEYAFAKTRQSGGYLGLSGKDCAEVIPRYDSQTGDFWYEPIRMLGTERCLQAHVPLPMNSRVGGDLGALTNTERLLDNDPYYVGVYAF</sequence>
<reference evidence="2 3" key="1">
    <citation type="submission" date="2020-01" db="EMBL/GenBank/DDBJ databases">
        <title>Kibdelosporangium persica a novel Actinomycetes from a hot desert in Iran.</title>
        <authorList>
            <person name="Safaei N."/>
            <person name="Zaburannyi N."/>
            <person name="Mueller R."/>
            <person name="Wink J."/>
        </authorList>
    </citation>
    <scope>NUCLEOTIDE SEQUENCE [LARGE SCALE GENOMIC DNA]</scope>
    <source>
        <strain evidence="2 3">4NS15</strain>
    </source>
</reference>
<dbReference type="Proteomes" id="UP000763557">
    <property type="component" value="Unassembled WGS sequence"/>
</dbReference>